<name>A0A0E9Q0L3_ANGAN</name>
<accession>A0A0E9Q0L3</accession>
<keyword evidence="1" id="KW-0472">Membrane</keyword>
<reference evidence="2" key="1">
    <citation type="submission" date="2014-11" db="EMBL/GenBank/DDBJ databases">
        <authorList>
            <person name="Amaro Gonzalez C."/>
        </authorList>
    </citation>
    <scope>NUCLEOTIDE SEQUENCE</scope>
</reference>
<sequence length="53" mass="5692">MCVCVCARSAVTVFIIRLGGFLLGLALSSESSVFCVLFTHGPRKGSRTVEMLQ</sequence>
<dbReference type="EMBL" id="GBXM01098722">
    <property type="protein sequence ID" value="JAH09855.1"/>
    <property type="molecule type" value="Transcribed_RNA"/>
</dbReference>
<reference evidence="2" key="2">
    <citation type="journal article" date="2015" name="Fish Shellfish Immunol.">
        <title>Early steps in the European eel (Anguilla anguilla)-Vibrio vulnificus interaction in the gills: Role of the RtxA13 toxin.</title>
        <authorList>
            <person name="Callol A."/>
            <person name="Pajuelo D."/>
            <person name="Ebbesson L."/>
            <person name="Teles M."/>
            <person name="MacKenzie S."/>
            <person name="Amaro C."/>
        </authorList>
    </citation>
    <scope>NUCLEOTIDE SEQUENCE</scope>
</reference>
<protein>
    <submittedName>
        <fullName evidence="2">Uncharacterized protein</fullName>
    </submittedName>
</protein>
<keyword evidence="1" id="KW-0812">Transmembrane</keyword>
<evidence type="ECO:0000256" key="1">
    <source>
        <dbReference type="SAM" id="Phobius"/>
    </source>
</evidence>
<evidence type="ECO:0000313" key="2">
    <source>
        <dbReference type="EMBL" id="JAH09855.1"/>
    </source>
</evidence>
<organism evidence="2">
    <name type="scientific">Anguilla anguilla</name>
    <name type="common">European freshwater eel</name>
    <name type="synonym">Muraena anguilla</name>
    <dbReference type="NCBI Taxonomy" id="7936"/>
    <lineage>
        <taxon>Eukaryota</taxon>
        <taxon>Metazoa</taxon>
        <taxon>Chordata</taxon>
        <taxon>Craniata</taxon>
        <taxon>Vertebrata</taxon>
        <taxon>Euteleostomi</taxon>
        <taxon>Actinopterygii</taxon>
        <taxon>Neopterygii</taxon>
        <taxon>Teleostei</taxon>
        <taxon>Anguilliformes</taxon>
        <taxon>Anguillidae</taxon>
        <taxon>Anguilla</taxon>
    </lineage>
</organism>
<keyword evidence="1" id="KW-1133">Transmembrane helix</keyword>
<proteinExistence type="predicted"/>
<feature type="transmembrane region" description="Helical" evidence="1">
    <location>
        <begin position="18"/>
        <end position="38"/>
    </location>
</feature>
<dbReference type="AlphaFoldDB" id="A0A0E9Q0L3"/>